<reference evidence="4 5" key="1">
    <citation type="submission" date="2014-06" db="EMBL/GenBank/DDBJ databases">
        <authorList>
            <person name="Urmite Genomes Urmite Genomes"/>
        </authorList>
    </citation>
    <scope>NUCLEOTIDE SEQUENCE [LARGE SCALE GENOMIC DNA]</scope>
</reference>
<accession>A0A078L6H5</accession>
<proteinExistence type="predicted"/>
<dbReference type="STRING" id="1034943.BN59_03826"/>
<evidence type="ECO:0000313" key="5">
    <source>
        <dbReference type="Proteomes" id="UP000044071"/>
    </source>
</evidence>
<dbReference type="InterPro" id="IPR050776">
    <property type="entry name" value="Ank_Repeat/CDKN_Inhibitor"/>
</dbReference>
<dbReference type="SMART" id="SM00248">
    <property type="entry name" value="ANK"/>
    <property type="match status" value="8"/>
</dbReference>
<dbReference type="SUPFAM" id="SSF48403">
    <property type="entry name" value="Ankyrin repeat"/>
    <property type="match status" value="1"/>
</dbReference>
<dbReference type="PANTHER" id="PTHR24201:SF2">
    <property type="entry name" value="ANKYRIN REPEAT DOMAIN-CONTAINING PROTEIN 42"/>
    <property type="match status" value="1"/>
</dbReference>
<dbReference type="InterPro" id="IPR036770">
    <property type="entry name" value="Ankyrin_rpt-contain_sf"/>
</dbReference>
<dbReference type="PROSITE" id="PS50088">
    <property type="entry name" value="ANK_REPEAT"/>
    <property type="match status" value="4"/>
</dbReference>
<evidence type="ECO:0000256" key="3">
    <source>
        <dbReference type="PROSITE-ProRule" id="PRU00023"/>
    </source>
</evidence>
<feature type="repeat" description="ANK" evidence="3">
    <location>
        <begin position="240"/>
        <end position="272"/>
    </location>
</feature>
<dbReference type="EMBL" id="CCSB01000006">
    <property type="protein sequence ID" value="CDZ79508.1"/>
    <property type="molecule type" value="Genomic_DNA"/>
</dbReference>
<dbReference type="Gene3D" id="1.25.40.20">
    <property type="entry name" value="Ankyrin repeat-containing domain"/>
    <property type="match status" value="2"/>
</dbReference>
<feature type="repeat" description="ANK" evidence="3">
    <location>
        <begin position="307"/>
        <end position="339"/>
    </location>
</feature>
<name>A0A078L6H5_9GAMM</name>
<dbReference type="Proteomes" id="UP000044071">
    <property type="component" value="Unassembled WGS sequence"/>
</dbReference>
<dbReference type="Pfam" id="PF13637">
    <property type="entry name" value="Ank_4"/>
    <property type="match status" value="1"/>
</dbReference>
<sequence>MSNKANSDDKGLTLTQNLMNNFTAKGLKETLSLLNSKSPDAVHSLIERCLHQHKVKLFFSFLVNDTQLLRMIPSDLRWLKESQNAKKLKLIKKATDAMLEGLKADSNTTLACIATIRGELLQLKFLHELGADLTEIDSEGYTFAHLAACDGHKEVLAYLLKNKPELVNAETIDGITPAYSAADRGKLSSLELLHQYRADLVKVDDNGITLAHVAVKNGHRNVLEFLLKSKPELRDKQTSDGVTLAYCAVETGQLDILELLYKLGADLAQADINGITPAHIAALRGYTDVLKFLLSNKPELRDKQMNNGVTPAYCAADTGKLSILKLLDEFSADLAKANENLLRPTHIAAQNRHRDVLEFLLEKNPESVNERTSYGATAAFIAAQNGDAEALSLLISYKANLDLTYHVTIGSFTKFGEGLDLTIQENINQHISKQDNNTNQDNNTLVALSPLDIAQIMGYKKIIDIIKNNPSSNPANSMYTLFGSVQKESAENLAQVSKAPEKLAGFKGG</sequence>
<gene>
    <name evidence="4" type="ORF">BN59_03826</name>
</gene>
<dbReference type="InterPro" id="IPR002110">
    <property type="entry name" value="Ankyrin_rpt"/>
</dbReference>
<evidence type="ECO:0000256" key="1">
    <source>
        <dbReference type="ARBA" id="ARBA00022737"/>
    </source>
</evidence>
<dbReference type="PROSITE" id="PS50297">
    <property type="entry name" value="ANK_REP_REGION"/>
    <property type="match status" value="2"/>
</dbReference>
<dbReference type="AlphaFoldDB" id="A0A078L6H5"/>
<dbReference type="eggNOG" id="COG0666">
    <property type="taxonomic scope" value="Bacteria"/>
</dbReference>
<protein>
    <submittedName>
        <fullName evidence="4">Ankyrin repeat protein</fullName>
    </submittedName>
</protein>
<keyword evidence="1" id="KW-0677">Repeat</keyword>
<keyword evidence="5" id="KW-1185">Reference proteome</keyword>
<feature type="repeat" description="ANK" evidence="3">
    <location>
        <begin position="273"/>
        <end position="305"/>
    </location>
</feature>
<dbReference type="PANTHER" id="PTHR24201">
    <property type="entry name" value="ANK_REP_REGION DOMAIN-CONTAINING PROTEIN"/>
    <property type="match status" value="1"/>
</dbReference>
<evidence type="ECO:0000256" key="2">
    <source>
        <dbReference type="ARBA" id="ARBA00023043"/>
    </source>
</evidence>
<feature type="repeat" description="ANK" evidence="3">
    <location>
        <begin position="206"/>
        <end position="238"/>
    </location>
</feature>
<evidence type="ECO:0000313" key="4">
    <source>
        <dbReference type="EMBL" id="CDZ79508.1"/>
    </source>
</evidence>
<keyword evidence="2 3" id="KW-0040">ANK repeat</keyword>
<dbReference type="Pfam" id="PF12796">
    <property type="entry name" value="Ank_2"/>
    <property type="match status" value="3"/>
</dbReference>
<organism evidence="4 5">
    <name type="scientific">Legionella massiliensis</name>
    <dbReference type="NCBI Taxonomy" id="1034943"/>
    <lineage>
        <taxon>Bacteria</taxon>
        <taxon>Pseudomonadati</taxon>
        <taxon>Pseudomonadota</taxon>
        <taxon>Gammaproteobacteria</taxon>
        <taxon>Legionellales</taxon>
        <taxon>Legionellaceae</taxon>
        <taxon>Legionella</taxon>
    </lineage>
</organism>